<dbReference type="NCBIfam" id="TIGR02937">
    <property type="entry name" value="sigma70-ECF"/>
    <property type="match status" value="1"/>
</dbReference>
<dbReference type="Gene3D" id="1.10.10.10">
    <property type="entry name" value="Winged helix-like DNA-binding domain superfamily/Winged helix DNA-binding domain"/>
    <property type="match status" value="1"/>
</dbReference>
<reference evidence="8 9" key="1">
    <citation type="journal article" date="2019" name="Int. J. Syst. Evol. Microbiol.">
        <title>The Global Catalogue of Microorganisms (GCM) 10K type strain sequencing project: providing services to taxonomists for standard genome sequencing and annotation.</title>
        <authorList>
            <consortium name="The Broad Institute Genomics Platform"/>
            <consortium name="The Broad Institute Genome Sequencing Center for Infectious Disease"/>
            <person name="Wu L."/>
            <person name="Ma J."/>
        </authorList>
    </citation>
    <scope>NUCLEOTIDE SEQUENCE [LARGE SCALE GENOMIC DNA]</scope>
    <source>
        <strain evidence="8 9">JCM 16083</strain>
    </source>
</reference>
<feature type="domain" description="RNA polymerase sigma factor 70 region 4 type 2" evidence="7">
    <location>
        <begin position="97"/>
        <end position="149"/>
    </location>
</feature>
<keyword evidence="4" id="KW-0238">DNA-binding</keyword>
<keyword evidence="2" id="KW-0805">Transcription regulation</keyword>
<sequence length="163" mass="19641">MTVSEYNICVRDYSDNIYRFVLKHIKNVEKAEDIVQDVFEKVWVKVEDISFAKAKSYFFQAAYRTMIDYIRKDARICYSEEIQSEQKSFQKQTDLQEILNNALERLPQIQQSAILLRDYEGYSYEEIGEILSLNESQVKVYIFRARKNLREYLRKIDYVLDER</sequence>
<dbReference type="InterPro" id="IPR014284">
    <property type="entry name" value="RNA_pol_sigma-70_dom"/>
</dbReference>
<organism evidence="8 9">
    <name type="scientific">Wandonia haliotis</name>
    <dbReference type="NCBI Taxonomy" id="574963"/>
    <lineage>
        <taxon>Bacteria</taxon>
        <taxon>Pseudomonadati</taxon>
        <taxon>Bacteroidota</taxon>
        <taxon>Flavobacteriia</taxon>
        <taxon>Flavobacteriales</taxon>
        <taxon>Crocinitomicaceae</taxon>
        <taxon>Wandonia</taxon>
    </lineage>
</organism>
<comment type="caution">
    <text evidence="8">The sequence shown here is derived from an EMBL/GenBank/DDBJ whole genome shotgun (WGS) entry which is preliminary data.</text>
</comment>
<evidence type="ECO:0000256" key="1">
    <source>
        <dbReference type="ARBA" id="ARBA00010641"/>
    </source>
</evidence>
<dbReference type="Pfam" id="PF04542">
    <property type="entry name" value="Sigma70_r2"/>
    <property type="match status" value="1"/>
</dbReference>
<dbReference type="Gene3D" id="1.10.1740.10">
    <property type="match status" value="1"/>
</dbReference>
<proteinExistence type="inferred from homology"/>
<dbReference type="InterPro" id="IPR036388">
    <property type="entry name" value="WH-like_DNA-bd_sf"/>
</dbReference>
<dbReference type="EMBL" id="BAAAFH010000022">
    <property type="protein sequence ID" value="GAA0876997.1"/>
    <property type="molecule type" value="Genomic_DNA"/>
</dbReference>
<dbReference type="InterPro" id="IPR007627">
    <property type="entry name" value="RNA_pol_sigma70_r2"/>
</dbReference>
<dbReference type="PANTHER" id="PTHR43133:SF8">
    <property type="entry name" value="RNA POLYMERASE SIGMA FACTOR HI_1459-RELATED"/>
    <property type="match status" value="1"/>
</dbReference>
<evidence type="ECO:0000256" key="3">
    <source>
        <dbReference type="ARBA" id="ARBA00023082"/>
    </source>
</evidence>
<evidence type="ECO:0000259" key="6">
    <source>
        <dbReference type="Pfam" id="PF04542"/>
    </source>
</evidence>
<dbReference type="SUPFAM" id="SSF88659">
    <property type="entry name" value="Sigma3 and sigma4 domains of RNA polymerase sigma factors"/>
    <property type="match status" value="1"/>
</dbReference>
<dbReference type="Pfam" id="PF08281">
    <property type="entry name" value="Sigma70_r4_2"/>
    <property type="match status" value="1"/>
</dbReference>
<dbReference type="InterPro" id="IPR013325">
    <property type="entry name" value="RNA_pol_sigma_r2"/>
</dbReference>
<comment type="similarity">
    <text evidence="1">Belongs to the sigma-70 factor family. ECF subfamily.</text>
</comment>
<keyword evidence="5" id="KW-0804">Transcription</keyword>
<gene>
    <name evidence="8" type="ORF">GCM10009118_34070</name>
</gene>
<dbReference type="InterPro" id="IPR039425">
    <property type="entry name" value="RNA_pol_sigma-70-like"/>
</dbReference>
<evidence type="ECO:0000259" key="7">
    <source>
        <dbReference type="Pfam" id="PF08281"/>
    </source>
</evidence>
<dbReference type="InterPro" id="IPR013249">
    <property type="entry name" value="RNA_pol_sigma70_r4_t2"/>
</dbReference>
<evidence type="ECO:0000256" key="4">
    <source>
        <dbReference type="ARBA" id="ARBA00023125"/>
    </source>
</evidence>
<dbReference type="RefSeq" id="WP_343790966.1">
    <property type="nucleotide sequence ID" value="NZ_BAAAFH010000022.1"/>
</dbReference>
<dbReference type="CDD" id="cd06171">
    <property type="entry name" value="Sigma70_r4"/>
    <property type="match status" value="1"/>
</dbReference>
<dbReference type="InterPro" id="IPR013324">
    <property type="entry name" value="RNA_pol_sigma_r3/r4-like"/>
</dbReference>
<evidence type="ECO:0000256" key="2">
    <source>
        <dbReference type="ARBA" id="ARBA00023015"/>
    </source>
</evidence>
<dbReference type="SUPFAM" id="SSF88946">
    <property type="entry name" value="Sigma2 domain of RNA polymerase sigma factors"/>
    <property type="match status" value="1"/>
</dbReference>
<evidence type="ECO:0000256" key="5">
    <source>
        <dbReference type="ARBA" id="ARBA00023163"/>
    </source>
</evidence>
<dbReference type="Proteomes" id="UP001501126">
    <property type="component" value="Unassembled WGS sequence"/>
</dbReference>
<accession>A0ABN1MVJ7</accession>
<feature type="domain" description="RNA polymerase sigma-70 region 2" evidence="6">
    <location>
        <begin position="10"/>
        <end position="75"/>
    </location>
</feature>
<evidence type="ECO:0000313" key="9">
    <source>
        <dbReference type="Proteomes" id="UP001501126"/>
    </source>
</evidence>
<evidence type="ECO:0000313" key="8">
    <source>
        <dbReference type="EMBL" id="GAA0876997.1"/>
    </source>
</evidence>
<keyword evidence="3" id="KW-0731">Sigma factor</keyword>
<dbReference type="PANTHER" id="PTHR43133">
    <property type="entry name" value="RNA POLYMERASE ECF-TYPE SIGMA FACTO"/>
    <property type="match status" value="1"/>
</dbReference>
<name>A0ABN1MVJ7_9FLAO</name>
<protein>
    <submittedName>
        <fullName evidence="8">RNA polymerase sigma factor</fullName>
    </submittedName>
</protein>
<keyword evidence="9" id="KW-1185">Reference proteome</keyword>